<dbReference type="Proteomes" id="UP001314170">
    <property type="component" value="Unassembled WGS sequence"/>
</dbReference>
<proteinExistence type="predicted"/>
<gene>
    <name evidence="1" type="ORF">DCAF_LOCUS4542</name>
</gene>
<evidence type="ECO:0000313" key="2">
    <source>
        <dbReference type="Proteomes" id="UP001314170"/>
    </source>
</evidence>
<accession>A0AAV1QZE8</accession>
<name>A0AAV1QZE8_9ROSI</name>
<protein>
    <submittedName>
        <fullName evidence="1">Uncharacterized protein</fullName>
    </submittedName>
</protein>
<evidence type="ECO:0000313" key="1">
    <source>
        <dbReference type="EMBL" id="CAK7326836.1"/>
    </source>
</evidence>
<organism evidence="1 2">
    <name type="scientific">Dovyalis caffra</name>
    <dbReference type="NCBI Taxonomy" id="77055"/>
    <lineage>
        <taxon>Eukaryota</taxon>
        <taxon>Viridiplantae</taxon>
        <taxon>Streptophyta</taxon>
        <taxon>Embryophyta</taxon>
        <taxon>Tracheophyta</taxon>
        <taxon>Spermatophyta</taxon>
        <taxon>Magnoliopsida</taxon>
        <taxon>eudicotyledons</taxon>
        <taxon>Gunneridae</taxon>
        <taxon>Pentapetalae</taxon>
        <taxon>rosids</taxon>
        <taxon>fabids</taxon>
        <taxon>Malpighiales</taxon>
        <taxon>Salicaceae</taxon>
        <taxon>Flacourtieae</taxon>
        <taxon>Dovyalis</taxon>
    </lineage>
</organism>
<dbReference type="EMBL" id="CAWUPB010000851">
    <property type="protein sequence ID" value="CAK7326836.1"/>
    <property type="molecule type" value="Genomic_DNA"/>
</dbReference>
<sequence length="214" mass="24159">MAGQKADANSFASLSMIINSVNTCQSMSWWFTVVIHDRIRMIPLPKGADQVRTRSRKHGLIALSALFHFGSAMITHPMLELGQDKALNLIYDIATYPQGYVEDALRQATEEGLGWIKVPRNREEGRKLKKEIGIPTKLTKEKVHKSMIRDLAKRIIGDFWSEYGMNFHIRSIWRGKAGPYSIGTGRAILKRKQSEMSRTWPFPSSCAALGSLLL</sequence>
<keyword evidence="2" id="KW-1185">Reference proteome</keyword>
<dbReference type="AlphaFoldDB" id="A0AAV1QZE8"/>
<reference evidence="1 2" key="1">
    <citation type="submission" date="2024-01" db="EMBL/GenBank/DDBJ databases">
        <authorList>
            <person name="Waweru B."/>
        </authorList>
    </citation>
    <scope>NUCLEOTIDE SEQUENCE [LARGE SCALE GENOMIC DNA]</scope>
</reference>
<comment type="caution">
    <text evidence="1">The sequence shown here is derived from an EMBL/GenBank/DDBJ whole genome shotgun (WGS) entry which is preliminary data.</text>
</comment>